<dbReference type="GO" id="GO:0008984">
    <property type="term" value="F:protein-glutamate methylesterase activity"/>
    <property type="evidence" value="ECO:0007669"/>
    <property type="project" value="UniProtKB-UniRule"/>
</dbReference>
<keyword evidence="5 7" id="KW-0597">Phosphoprotein</keyword>
<keyword evidence="3 5" id="KW-0378">Hydrolase</keyword>
<dbReference type="HAMAP" id="MF_00099">
    <property type="entry name" value="CheB_chemtxs"/>
    <property type="match status" value="1"/>
</dbReference>
<dbReference type="SMART" id="SM00448">
    <property type="entry name" value="REC"/>
    <property type="match status" value="1"/>
</dbReference>
<dbReference type="EC" id="3.5.1.44" evidence="5"/>
<proteinExistence type="inferred from homology"/>
<dbReference type="OrthoDB" id="9793421at2"/>
<dbReference type="CDD" id="cd16432">
    <property type="entry name" value="CheB_Rec"/>
    <property type="match status" value="1"/>
</dbReference>
<comment type="catalytic activity">
    <reaction evidence="5">
        <text>L-glutaminyl-[protein] + H2O = L-glutamyl-[protein] + NH4(+)</text>
        <dbReference type="Rhea" id="RHEA:16441"/>
        <dbReference type="Rhea" id="RHEA-COMP:10207"/>
        <dbReference type="Rhea" id="RHEA-COMP:10208"/>
        <dbReference type="ChEBI" id="CHEBI:15377"/>
        <dbReference type="ChEBI" id="CHEBI:28938"/>
        <dbReference type="ChEBI" id="CHEBI:29973"/>
        <dbReference type="ChEBI" id="CHEBI:30011"/>
        <dbReference type="EC" id="3.5.1.44"/>
    </reaction>
</comment>
<comment type="catalytic activity">
    <reaction evidence="4 5">
        <text>[protein]-L-glutamate 5-O-methyl ester + H2O = L-glutamyl-[protein] + methanol + H(+)</text>
        <dbReference type="Rhea" id="RHEA:23236"/>
        <dbReference type="Rhea" id="RHEA-COMP:10208"/>
        <dbReference type="Rhea" id="RHEA-COMP:10311"/>
        <dbReference type="ChEBI" id="CHEBI:15377"/>
        <dbReference type="ChEBI" id="CHEBI:15378"/>
        <dbReference type="ChEBI" id="CHEBI:17790"/>
        <dbReference type="ChEBI" id="CHEBI:29973"/>
        <dbReference type="ChEBI" id="CHEBI:82795"/>
        <dbReference type="EC" id="3.1.1.61"/>
    </reaction>
</comment>
<dbReference type="NCBIfam" id="NF009206">
    <property type="entry name" value="PRK12555.1"/>
    <property type="match status" value="1"/>
</dbReference>
<evidence type="ECO:0000256" key="1">
    <source>
        <dbReference type="ARBA" id="ARBA00022490"/>
    </source>
</evidence>
<evidence type="ECO:0000256" key="8">
    <source>
        <dbReference type="SAM" id="Coils"/>
    </source>
</evidence>
<comment type="function">
    <text evidence="5">Involved in chemotaxis. Part of a chemotaxis signal transduction system that modulates chemotaxis in response to various stimuli. Catalyzes the demethylation of specific methylglutamate residues introduced into the chemoreceptors (methyl-accepting chemotaxis proteins or MCP) by CheR. Also mediates the irreversible deamidation of specific glutamine residues to glutamic acid.</text>
</comment>
<feature type="coiled-coil region" evidence="8">
    <location>
        <begin position="119"/>
        <end position="146"/>
    </location>
</feature>
<evidence type="ECO:0000313" key="12">
    <source>
        <dbReference type="Proteomes" id="UP000004263"/>
    </source>
</evidence>
<evidence type="ECO:0000313" key="11">
    <source>
        <dbReference type="EMBL" id="EAT12557.1"/>
    </source>
</evidence>
<feature type="modified residue" description="4-aspartylphosphate" evidence="5 7">
    <location>
        <position position="54"/>
    </location>
</feature>
<comment type="caution">
    <text evidence="11">The sequence shown here is derived from an EMBL/GenBank/DDBJ whole genome shotgun (WGS) entry which is preliminary data.</text>
</comment>
<dbReference type="STRING" id="207949.RED65_06668"/>
<dbReference type="InterPro" id="IPR000673">
    <property type="entry name" value="Sig_transdc_resp-reg_Me-estase"/>
</dbReference>
<evidence type="ECO:0000256" key="5">
    <source>
        <dbReference type="HAMAP-Rule" id="MF_00099"/>
    </source>
</evidence>
<dbReference type="PIRSF" id="PIRSF000876">
    <property type="entry name" value="RR_chemtxs_CheB"/>
    <property type="match status" value="1"/>
</dbReference>
<dbReference type="GO" id="GO:0005737">
    <property type="term" value="C:cytoplasm"/>
    <property type="evidence" value="ECO:0007669"/>
    <property type="project" value="UniProtKB-SubCell"/>
</dbReference>
<evidence type="ECO:0000256" key="3">
    <source>
        <dbReference type="ARBA" id="ARBA00022801"/>
    </source>
</evidence>
<dbReference type="Gene3D" id="3.40.50.2300">
    <property type="match status" value="1"/>
</dbReference>
<dbReference type="EC" id="3.1.1.61" evidence="5"/>
<evidence type="ECO:0000259" key="9">
    <source>
        <dbReference type="PROSITE" id="PS50110"/>
    </source>
</evidence>
<evidence type="ECO:0000256" key="6">
    <source>
        <dbReference type="PROSITE-ProRule" id="PRU00050"/>
    </source>
</evidence>
<evidence type="ECO:0000256" key="4">
    <source>
        <dbReference type="ARBA" id="ARBA00048267"/>
    </source>
</evidence>
<feature type="active site" evidence="5 6">
    <location>
        <position position="289"/>
    </location>
</feature>
<gene>
    <name evidence="5" type="primary">cheB</name>
    <name evidence="11" type="ORF">RED65_06668</name>
</gene>
<keyword evidence="2 5" id="KW-0145">Chemotaxis</keyword>
<feature type="active site" evidence="5 6">
    <location>
        <position position="167"/>
    </location>
</feature>
<name>Q1N2W2_9GAMM</name>
<dbReference type="NCBIfam" id="NF001965">
    <property type="entry name" value="PRK00742.1"/>
    <property type="match status" value="1"/>
</dbReference>
<dbReference type="RefSeq" id="WP_007016158.1">
    <property type="nucleotide sequence ID" value="NZ_AAQH01000006.1"/>
</dbReference>
<dbReference type="AlphaFoldDB" id="Q1N2W2"/>
<dbReference type="GO" id="GO:0006935">
    <property type="term" value="P:chemotaxis"/>
    <property type="evidence" value="ECO:0007669"/>
    <property type="project" value="UniProtKB-UniRule"/>
</dbReference>
<dbReference type="PANTHER" id="PTHR42872">
    <property type="entry name" value="PROTEIN-GLUTAMATE METHYLESTERASE/PROTEIN-GLUTAMINE GLUTAMINASE"/>
    <property type="match status" value="1"/>
</dbReference>
<dbReference type="PANTHER" id="PTHR42872:SF6">
    <property type="entry name" value="PROTEIN-GLUTAMATE METHYLESTERASE_PROTEIN-GLUTAMINE GLUTAMINASE"/>
    <property type="match status" value="1"/>
</dbReference>
<comment type="subcellular location">
    <subcellularLocation>
        <location evidence="5">Cytoplasm</location>
    </subcellularLocation>
</comment>
<dbReference type="InterPro" id="IPR035909">
    <property type="entry name" value="CheB_C"/>
</dbReference>
<dbReference type="GO" id="GO:0050568">
    <property type="term" value="F:protein-glutamine glutaminase activity"/>
    <property type="evidence" value="ECO:0007669"/>
    <property type="project" value="UniProtKB-UniRule"/>
</dbReference>
<evidence type="ECO:0000256" key="7">
    <source>
        <dbReference type="PROSITE-ProRule" id="PRU00169"/>
    </source>
</evidence>
<dbReference type="CDD" id="cd17541">
    <property type="entry name" value="REC_CheB-like"/>
    <property type="match status" value="1"/>
</dbReference>
<dbReference type="SUPFAM" id="SSF52738">
    <property type="entry name" value="Methylesterase CheB, C-terminal domain"/>
    <property type="match status" value="1"/>
</dbReference>
<keyword evidence="1 5" id="KW-0963">Cytoplasm</keyword>
<dbReference type="EMBL" id="AAQH01000006">
    <property type="protein sequence ID" value="EAT12557.1"/>
    <property type="molecule type" value="Genomic_DNA"/>
</dbReference>
<comment type="PTM">
    <text evidence="5">Phosphorylated by CheA. Phosphorylation of the N-terminal regulatory domain activates the methylesterase activity.</text>
</comment>
<feature type="active site" evidence="5 6">
    <location>
        <position position="193"/>
    </location>
</feature>
<dbReference type="PROSITE" id="PS50110">
    <property type="entry name" value="RESPONSE_REGULATORY"/>
    <property type="match status" value="1"/>
</dbReference>
<keyword evidence="8" id="KW-0175">Coiled coil</keyword>
<sequence>MINVLVVDDSALIRRVLTEIINSDPNMEVIGTAADPYIARDKIKALHPDVITLDIEMPKMDGIKFLKNLMRLRPMPVVMISTLTQKGAPATLEALEIGAVDYVGKPSADKPELLTEYANEILQKIRAAATANVARLEQQASGLTTRSATPKRAGVSPSGKLIAIGASTGGTEAIRELLLLMPLDSPPIVITQHIPPVFSASFAKRLDSMLPLTVHEAVDGDKIIPGHVYIAPGDLHMEVKLKGSHYYCRVFEGERVNLHKPSVEVLFNSITQQCAKQTVGVMLTGMGADGAKAMLRMKEAGSYNIVQDQATSVVWGMPGEAVKLGAADAISPLKSIPDAIIKRLKRMV</sequence>
<dbReference type="InterPro" id="IPR011006">
    <property type="entry name" value="CheY-like_superfamily"/>
</dbReference>
<dbReference type="GO" id="GO:0000156">
    <property type="term" value="F:phosphorelay response regulator activity"/>
    <property type="evidence" value="ECO:0007669"/>
    <property type="project" value="InterPro"/>
</dbReference>
<accession>Q1N2W2</accession>
<dbReference type="HOGENOM" id="CLU_000445_51_0_6"/>
<protein>
    <recommendedName>
        <fullName evidence="5">Protein-glutamate methylesterase/protein-glutamine glutaminase</fullName>
        <ecNumber evidence="5">3.1.1.61</ecNumber>
        <ecNumber evidence="5">3.5.1.44</ecNumber>
    </recommendedName>
</protein>
<comment type="domain">
    <text evidence="5">Contains a C-terminal catalytic domain, and an N-terminal region which modulates catalytic activity.</text>
</comment>
<evidence type="ECO:0000256" key="2">
    <source>
        <dbReference type="ARBA" id="ARBA00022500"/>
    </source>
</evidence>
<dbReference type="Proteomes" id="UP000004263">
    <property type="component" value="Unassembled WGS sequence"/>
</dbReference>
<dbReference type="SUPFAM" id="SSF52172">
    <property type="entry name" value="CheY-like"/>
    <property type="match status" value="1"/>
</dbReference>
<organism evidence="11 12">
    <name type="scientific">Bermanella marisrubri</name>
    <dbReference type="NCBI Taxonomy" id="207949"/>
    <lineage>
        <taxon>Bacteria</taxon>
        <taxon>Pseudomonadati</taxon>
        <taxon>Pseudomonadota</taxon>
        <taxon>Gammaproteobacteria</taxon>
        <taxon>Oceanospirillales</taxon>
        <taxon>Oceanospirillaceae</taxon>
        <taxon>Bermanella</taxon>
    </lineage>
</organism>
<dbReference type="Pfam" id="PF01339">
    <property type="entry name" value="CheB_methylest"/>
    <property type="match status" value="1"/>
</dbReference>
<reference evidence="11 12" key="1">
    <citation type="submission" date="2006-03" db="EMBL/GenBank/DDBJ databases">
        <authorList>
            <person name="Pinhassi J."/>
            <person name="Pedros-Alio C."/>
            <person name="Ferriera S."/>
            <person name="Johnson J."/>
            <person name="Kravitz S."/>
            <person name="Halpern A."/>
            <person name="Remington K."/>
            <person name="Beeson K."/>
            <person name="Tran B."/>
            <person name="Rogers Y.-H."/>
            <person name="Friedman R."/>
            <person name="Venter J.C."/>
        </authorList>
    </citation>
    <scope>NUCLEOTIDE SEQUENCE [LARGE SCALE GENOMIC DNA]</scope>
    <source>
        <strain evidence="11 12">RED65</strain>
    </source>
</reference>
<dbReference type="Gene3D" id="3.40.50.180">
    <property type="entry name" value="Methylesterase CheB, C-terminal domain"/>
    <property type="match status" value="1"/>
</dbReference>
<dbReference type="PROSITE" id="PS50122">
    <property type="entry name" value="CHEB"/>
    <property type="match status" value="1"/>
</dbReference>
<dbReference type="InterPro" id="IPR008248">
    <property type="entry name" value="CheB-like"/>
</dbReference>
<feature type="domain" description="Response regulatory" evidence="9">
    <location>
        <begin position="3"/>
        <end position="120"/>
    </location>
</feature>
<evidence type="ECO:0000259" key="10">
    <source>
        <dbReference type="PROSITE" id="PS50122"/>
    </source>
</evidence>
<comment type="similarity">
    <text evidence="5">Belongs to the CheB family.</text>
</comment>
<dbReference type="Pfam" id="PF00072">
    <property type="entry name" value="Response_reg"/>
    <property type="match status" value="1"/>
</dbReference>
<dbReference type="InterPro" id="IPR001789">
    <property type="entry name" value="Sig_transdc_resp-reg_receiver"/>
</dbReference>
<feature type="domain" description="CheB-type methylesterase" evidence="10">
    <location>
        <begin position="155"/>
        <end position="347"/>
    </location>
</feature>
<keyword evidence="12" id="KW-1185">Reference proteome</keyword>